<dbReference type="RefSeq" id="WP_035165098.1">
    <property type="nucleotide sequence ID" value="NZ_AZTB01000102.1"/>
</dbReference>
<organism evidence="2 3">
    <name type="scientific">Caloranaerobacter azorensis H53214</name>
    <dbReference type="NCBI Taxonomy" id="1156417"/>
    <lineage>
        <taxon>Bacteria</taxon>
        <taxon>Bacillati</taxon>
        <taxon>Bacillota</taxon>
        <taxon>Tissierellia</taxon>
        <taxon>Tissierellales</taxon>
        <taxon>Thermohalobacteraceae</taxon>
        <taxon>Caloranaerobacter</taxon>
    </lineage>
</organism>
<gene>
    <name evidence="2" type="ORF">Y919_11880</name>
</gene>
<accession>A0A096BFF6</accession>
<feature type="transmembrane region" description="Helical" evidence="1">
    <location>
        <begin position="17"/>
        <end position="42"/>
    </location>
</feature>
<comment type="caution">
    <text evidence="2">The sequence shown here is derived from an EMBL/GenBank/DDBJ whole genome shotgun (WGS) entry which is preliminary data.</text>
</comment>
<keyword evidence="1" id="KW-0812">Transmembrane</keyword>
<keyword evidence="1" id="KW-0472">Membrane</keyword>
<sequence>MKYINALTSIFGGSMKYIIVLTSIFIAALLLYLGFHLSFFVVSLCSGKEVVRIPFTHHYIAKIKPSEWEGPEAVNHKYFFNKFIEEQNKKGWKYNPEKRLGRLIIFEKDGKVKGMSYPRFIGIKW</sequence>
<evidence type="ECO:0000313" key="2">
    <source>
        <dbReference type="EMBL" id="KGG79468.1"/>
    </source>
</evidence>
<reference evidence="2 3" key="1">
    <citation type="submission" date="2013-12" db="EMBL/GenBank/DDBJ databases">
        <title>Draft genome sequence of Caloranaerobacter sp. H53214.</title>
        <authorList>
            <person name="Jiang L.J."/>
            <person name="Shao Z.Z."/>
            <person name="Long M.N."/>
        </authorList>
    </citation>
    <scope>NUCLEOTIDE SEQUENCE [LARGE SCALE GENOMIC DNA]</scope>
    <source>
        <strain evidence="2 3">H53214</strain>
    </source>
</reference>
<proteinExistence type="predicted"/>
<keyword evidence="1" id="KW-1133">Transmembrane helix</keyword>
<protein>
    <submittedName>
        <fullName evidence="2">Uncharacterized protein</fullName>
    </submittedName>
</protein>
<dbReference type="AlphaFoldDB" id="A0A096BFF6"/>
<evidence type="ECO:0000313" key="3">
    <source>
        <dbReference type="Proteomes" id="UP000029622"/>
    </source>
</evidence>
<dbReference type="Proteomes" id="UP000029622">
    <property type="component" value="Unassembled WGS sequence"/>
</dbReference>
<evidence type="ECO:0000256" key="1">
    <source>
        <dbReference type="SAM" id="Phobius"/>
    </source>
</evidence>
<name>A0A096BFF6_9FIRM</name>
<dbReference type="EMBL" id="AZTB01000102">
    <property type="protein sequence ID" value="KGG79468.1"/>
    <property type="molecule type" value="Genomic_DNA"/>
</dbReference>